<evidence type="ECO:0000313" key="4">
    <source>
        <dbReference type="Proteomes" id="UP000051521"/>
    </source>
</evidence>
<dbReference type="STRING" id="1423751.FC38_GL001771"/>
<dbReference type="AlphaFoldDB" id="I7JZU8"/>
<dbReference type="PROSITE" id="PS01228">
    <property type="entry name" value="COF_1"/>
    <property type="match status" value="1"/>
</dbReference>
<reference evidence="1 3" key="1">
    <citation type="submission" date="2012-06" db="EMBL/GenBank/DDBJ databases">
        <title>Draft genome sequence of Lactobacillus gigeriorum CRBIP 24.85T, isolated from chicken crop.</title>
        <authorList>
            <person name="Cousin S."/>
            <person name="Ma L."/>
            <person name="Creno S."/>
            <person name="Clermont D."/>
            <person name="Loux V."/>
            <person name="Bizet C."/>
            <person name="Bouchier C."/>
        </authorList>
    </citation>
    <scope>NUCLEOTIDE SEQUENCE [LARGE SCALE GENOMIC DNA]</scope>
    <source>
        <strain evidence="3">CRBIP 24.85T</strain>
        <strain evidence="1">Type strain: CRBIP 24.85</strain>
    </source>
</reference>
<gene>
    <name evidence="1" type="ORF">BN52_07665</name>
    <name evidence="2" type="ORF">FC38_GL001771</name>
</gene>
<dbReference type="Proteomes" id="UP000009326">
    <property type="component" value="Unassembled WGS sequence"/>
</dbReference>
<organism evidence="1 3">
    <name type="scientific">Lactobacillus gigeriorum DSM 23908 = CRBIP 24.85</name>
    <dbReference type="NCBI Taxonomy" id="1423751"/>
    <lineage>
        <taxon>Bacteria</taxon>
        <taxon>Bacillati</taxon>
        <taxon>Bacillota</taxon>
        <taxon>Bacilli</taxon>
        <taxon>Lactobacillales</taxon>
        <taxon>Lactobacillaceae</taxon>
        <taxon>Lactobacillus</taxon>
    </lineage>
</organism>
<dbReference type="Proteomes" id="UP000051521">
    <property type="component" value="Unassembled WGS sequence"/>
</dbReference>
<dbReference type="EMBL" id="CAKC01000023">
    <property type="protein sequence ID" value="CCI86465.1"/>
    <property type="molecule type" value="Genomic_DNA"/>
</dbReference>
<reference evidence="2 4" key="2">
    <citation type="journal article" date="2015" name="Genome Announc.">
        <title>Expanding the biotechnology potential of lactobacilli through comparative genomics of 213 strains and associated genera.</title>
        <authorList>
            <person name="Sun Z."/>
            <person name="Harris H.M."/>
            <person name="McCann A."/>
            <person name="Guo C."/>
            <person name="Argimon S."/>
            <person name="Zhang W."/>
            <person name="Yang X."/>
            <person name="Jeffery I.B."/>
            <person name="Cooney J.C."/>
            <person name="Kagawa T.F."/>
            <person name="Liu W."/>
            <person name="Song Y."/>
            <person name="Salvetti E."/>
            <person name="Wrobel A."/>
            <person name="Rasinkangas P."/>
            <person name="Parkhill J."/>
            <person name="Rea M.C."/>
            <person name="O'Sullivan O."/>
            <person name="Ritari J."/>
            <person name="Douillard F.P."/>
            <person name="Paul Ross R."/>
            <person name="Yang R."/>
            <person name="Briner A.E."/>
            <person name="Felis G.E."/>
            <person name="de Vos W.M."/>
            <person name="Barrangou R."/>
            <person name="Klaenhammer T.R."/>
            <person name="Caufield P.W."/>
            <person name="Cui Y."/>
            <person name="Zhang H."/>
            <person name="O'Toole P.W."/>
        </authorList>
    </citation>
    <scope>NUCLEOTIDE SEQUENCE [LARGE SCALE GENOMIC DNA]</scope>
    <source>
        <strain evidence="2 4">DSM 23908</strain>
    </source>
</reference>
<evidence type="ECO:0000313" key="1">
    <source>
        <dbReference type="EMBL" id="CCI86465.1"/>
    </source>
</evidence>
<dbReference type="SUPFAM" id="SSF56784">
    <property type="entry name" value="HAD-like"/>
    <property type="match status" value="1"/>
</dbReference>
<dbReference type="EMBL" id="AYZO01000008">
    <property type="protein sequence ID" value="KRN13850.1"/>
    <property type="molecule type" value="Genomic_DNA"/>
</dbReference>
<evidence type="ECO:0000313" key="2">
    <source>
        <dbReference type="EMBL" id="KRN13850.1"/>
    </source>
</evidence>
<sequence length="52" mass="6251">MKLIFSDLDGTLLTTNKQILPENILALKHWIEGRYRHEKDRVLRKMRSDKTK</sequence>
<comment type="caution">
    <text evidence="1">The sequence shown here is derived from an EMBL/GenBank/DDBJ whole genome shotgun (WGS) entry which is preliminary data.</text>
</comment>
<dbReference type="RefSeq" id="WP_008472412.1">
    <property type="nucleotide sequence ID" value="NZ_AYZO01000008.1"/>
</dbReference>
<protein>
    <submittedName>
        <fullName evidence="1">Uncharacterized protein</fullName>
    </submittedName>
</protein>
<dbReference type="OrthoDB" id="9790031at2"/>
<dbReference type="InterPro" id="IPR023214">
    <property type="entry name" value="HAD_sf"/>
</dbReference>
<dbReference type="Gene3D" id="3.40.50.1000">
    <property type="entry name" value="HAD superfamily/HAD-like"/>
    <property type="match status" value="1"/>
</dbReference>
<dbReference type="Pfam" id="PF08282">
    <property type="entry name" value="Hydrolase_3"/>
    <property type="match status" value="1"/>
</dbReference>
<accession>I7JZU8</accession>
<keyword evidence="4" id="KW-1185">Reference proteome</keyword>
<proteinExistence type="predicted"/>
<name>I7JZU8_9LACO</name>
<evidence type="ECO:0000313" key="3">
    <source>
        <dbReference type="Proteomes" id="UP000009326"/>
    </source>
</evidence>
<dbReference type="InterPro" id="IPR036412">
    <property type="entry name" value="HAD-like_sf"/>
</dbReference>